<keyword evidence="2" id="KW-1185">Reference proteome</keyword>
<evidence type="ECO:0000313" key="1">
    <source>
        <dbReference type="EMBL" id="UYU31449.1"/>
    </source>
</evidence>
<proteinExistence type="predicted"/>
<dbReference type="EMBL" id="CP074352">
    <property type="protein sequence ID" value="UYU31449.1"/>
    <property type="molecule type" value="Genomic_DNA"/>
</dbReference>
<organism evidence="1 2">
    <name type="scientific">Siccibacter colletis</name>
    <dbReference type="NCBI Taxonomy" id="1505757"/>
    <lineage>
        <taxon>Bacteria</taxon>
        <taxon>Pseudomonadati</taxon>
        <taxon>Pseudomonadota</taxon>
        <taxon>Gammaproteobacteria</taxon>
        <taxon>Enterobacterales</taxon>
        <taxon>Enterobacteriaceae</taxon>
        <taxon>Siccibacter</taxon>
    </lineage>
</organism>
<protein>
    <submittedName>
        <fullName evidence="1">Uncharacterized protein</fullName>
    </submittedName>
</protein>
<dbReference type="RefSeq" id="WP_264384836.1">
    <property type="nucleotide sequence ID" value="NZ_CP074352.1"/>
</dbReference>
<accession>A0ABY6JFG7</accession>
<reference evidence="1 2" key="1">
    <citation type="submission" date="2021-05" db="EMBL/GenBank/DDBJ databases">
        <title>Isolation, identification, and the growth promoting effects of Pantoea dispersa strain YSD J2 from the aboveground leaves of Cyperus esculentus L.Var. Sativus.</title>
        <authorList>
            <person name="Wang S."/>
            <person name="Tang X.M."/>
            <person name="Huang Y.N."/>
        </authorList>
    </citation>
    <scope>NUCLEOTIDE SEQUENCE [LARGE SCALE GENOMIC DNA]</scope>
    <source>
        <strain evidence="2">YSD YN2</strain>
    </source>
</reference>
<sequence length="163" mass="18578">MPTVTVDRFTIEYSLRTRHDNESHDIQFGMTYRLSNDLGLPMCQLIYPATQVGTNYPGRWNIDNHAAPGSLSSLYFPGSEHGTINDIPTELSHANRGILHTWFCVYIINPDKKTLYKQGVKFGYEIDTGNPISQTQFSGFRRFDISNEQIQLVQTACPFIKID</sequence>
<dbReference type="Proteomes" id="UP001156318">
    <property type="component" value="Chromosome"/>
</dbReference>
<gene>
    <name evidence="1" type="ORF">KFZ77_16705</name>
</gene>
<name>A0ABY6JFG7_9ENTR</name>
<evidence type="ECO:0000313" key="2">
    <source>
        <dbReference type="Proteomes" id="UP001156318"/>
    </source>
</evidence>